<dbReference type="GO" id="GO:0046872">
    <property type="term" value="F:metal ion binding"/>
    <property type="evidence" value="ECO:0007669"/>
    <property type="project" value="UniProtKB-KW"/>
</dbReference>
<keyword evidence="3" id="KW-0479">Metal-binding</keyword>
<evidence type="ECO:0000259" key="8">
    <source>
        <dbReference type="PROSITE" id="PS51379"/>
    </source>
</evidence>
<keyword evidence="4" id="KW-0677">Repeat</keyword>
<protein>
    <submittedName>
        <fullName evidence="9">4Fe-4S binding protein</fullName>
    </submittedName>
</protein>
<feature type="domain" description="4Fe-4S ferredoxin-type" evidence="8">
    <location>
        <begin position="3"/>
        <end position="33"/>
    </location>
</feature>
<comment type="caution">
    <text evidence="9">The sequence shown here is derived from an EMBL/GenBank/DDBJ whole genome shotgun (WGS) entry which is preliminary data.</text>
</comment>
<keyword evidence="6" id="KW-0408">Iron</keyword>
<dbReference type="GO" id="GO:0051539">
    <property type="term" value="F:4 iron, 4 sulfur cluster binding"/>
    <property type="evidence" value="ECO:0007669"/>
    <property type="project" value="UniProtKB-KW"/>
</dbReference>
<dbReference type="SUPFAM" id="SSF54862">
    <property type="entry name" value="4Fe-4S ferredoxins"/>
    <property type="match status" value="1"/>
</dbReference>
<dbReference type="PANTHER" id="PTHR43177">
    <property type="entry name" value="PROTEIN NRFC"/>
    <property type="match status" value="1"/>
</dbReference>
<gene>
    <name evidence="9" type="ORF">H8E19_13840</name>
</gene>
<evidence type="ECO:0000313" key="10">
    <source>
        <dbReference type="Proteomes" id="UP000650524"/>
    </source>
</evidence>
<dbReference type="Pfam" id="PF00037">
    <property type="entry name" value="Fer4"/>
    <property type="match status" value="1"/>
</dbReference>
<dbReference type="Proteomes" id="UP000650524">
    <property type="component" value="Unassembled WGS sequence"/>
</dbReference>
<evidence type="ECO:0000256" key="2">
    <source>
        <dbReference type="ARBA" id="ARBA00022485"/>
    </source>
</evidence>
<dbReference type="AlphaFoldDB" id="A0A8J6N1S4"/>
<evidence type="ECO:0000256" key="3">
    <source>
        <dbReference type="ARBA" id="ARBA00022723"/>
    </source>
</evidence>
<reference evidence="9 10" key="1">
    <citation type="submission" date="2020-08" db="EMBL/GenBank/DDBJ databases">
        <title>Bridging the membrane lipid divide: bacteria of the FCB group superphylum have the potential to synthesize archaeal ether lipids.</title>
        <authorList>
            <person name="Villanueva L."/>
            <person name="Von Meijenfeldt F.A.B."/>
            <person name="Westbye A.B."/>
            <person name="Yadav S."/>
            <person name="Hopmans E.C."/>
            <person name="Dutilh B.E."/>
            <person name="Sinninghe Damste J.S."/>
        </authorList>
    </citation>
    <scope>NUCLEOTIDE SEQUENCE [LARGE SCALE GENOMIC DNA]</scope>
    <source>
        <strain evidence="9">NIOZ-UU27</strain>
    </source>
</reference>
<dbReference type="Gene3D" id="3.30.70.20">
    <property type="match status" value="2"/>
</dbReference>
<dbReference type="PANTHER" id="PTHR43177:SF5">
    <property type="entry name" value="ANAEROBIC DIMETHYL SULFOXIDE REDUCTASE CHAIN B-RELATED"/>
    <property type="match status" value="1"/>
</dbReference>
<evidence type="ECO:0000256" key="5">
    <source>
        <dbReference type="ARBA" id="ARBA00022982"/>
    </source>
</evidence>
<dbReference type="EMBL" id="JACNJD010000283">
    <property type="protein sequence ID" value="MBC8178482.1"/>
    <property type="molecule type" value="Genomic_DNA"/>
</dbReference>
<name>A0A8J6N1S4_9DELT</name>
<sequence length="109" mass="12695">MKYGLYIDYDWCSGCHACELACKQENDLKLDQWGIRVIERTYQAEDKRVIEYIPIPTEYCNLCVNRIAQGMKPACVHHCMTKCMDFGPIEELSKLVEKKKKSVIWGSNK</sequence>
<evidence type="ECO:0000256" key="7">
    <source>
        <dbReference type="ARBA" id="ARBA00023014"/>
    </source>
</evidence>
<evidence type="ECO:0000313" key="9">
    <source>
        <dbReference type="EMBL" id="MBC8178482.1"/>
    </source>
</evidence>
<accession>A0A8J6N1S4</accession>
<keyword evidence="1" id="KW-0813">Transport</keyword>
<proteinExistence type="predicted"/>
<keyword evidence="5" id="KW-0249">Electron transport</keyword>
<dbReference type="InterPro" id="IPR050954">
    <property type="entry name" value="ET_IronSulfur_Cluster-Binding"/>
</dbReference>
<keyword evidence="7" id="KW-0411">Iron-sulfur</keyword>
<keyword evidence="2" id="KW-0004">4Fe-4S</keyword>
<evidence type="ECO:0000256" key="6">
    <source>
        <dbReference type="ARBA" id="ARBA00023004"/>
    </source>
</evidence>
<evidence type="ECO:0000256" key="1">
    <source>
        <dbReference type="ARBA" id="ARBA00022448"/>
    </source>
</evidence>
<evidence type="ECO:0000256" key="4">
    <source>
        <dbReference type="ARBA" id="ARBA00022737"/>
    </source>
</evidence>
<organism evidence="9 10">
    <name type="scientific">Candidatus Desulfacyla euxinica</name>
    <dbReference type="NCBI Taxonomy" id="2841693"/>
    <lineage>
        <taxon>Bacteria</taxon>
        <taxon>Deltaproteobacteria</taxon>
        <taxon>Candidatus Desulfacyla</taxon>
    </lineage>
</organism>
<dbReference type="InterPro" id="IPR017896">
    <property type="entry name" value="4Fe4S_Fe-S-bd"/>
</dbReference>
<dbReference type="PROSITE" id="PS51379">
    <property type="entry name" value="4FE4S_FER_2"/>
    <property type="match status" value="1"/>
</dbReference>